<keyword evidence="1" id="KW-0723">Serine/threonine-protein kinase</keyword>
<dbReference type="AlphaFoldDB" id="A0A9J6F066"/>
<dbReference type="Gene3D" id="3.30.200.20">
    <property type="entry name" value="Phosphorylase Kinase, domain 1"/>
    <property type="match status" value="1"/>
</dbReference>
<dbReference type="EMBL" id="JABSTU010000001">
    <property type="protein sequence ID" value="KAH8039600.1"/>
    <property type="molecule type" value="Genomic_DNA"/>
</dbReference>
<evidence type="ECO:0000256" key="1">
    <source>
        <dbReference type="ARBA" id="ARBA00022527"/>
    </source>
</evidence>
<dbReference type="PANTHER" id="PTHR24351">
    <property type="entry name" value="RIBOSOMAL PROTEIN S6 KINASE"/>
    <property type="match status" value="1"/>
</dbReference>
<dbReference type="InterPro" id="IPR011009">
    <property type="entry name" value="Kinase-like_dom_sf"/>
</dbReference>
<evidence type="ECO:0000256" key="5">
    <source>
        <dbReference type="ARBA" id="ARBA00022840"/>
    </source>
</evidence>
<accession>A0A9J6F066</accession>
<keyword evidence="2" id="KW-0808">Transferase</keyword>
<comment type="caution">
    <text evidence="8">The sequence shown here is derived from an EMBL/GenBank/DDBJ whole genome shotgun (WGS) entry which is preliminary data.</text>
</comment>
<evidence type="ECO:0000256" key="3">
    <source>
        <dbReference type="ARBA" id="ARBA00022741"/>
    </source>
</evidence>
<name>A0A9J6F066_RHIMP</name>
<keyword evidence="4" id="KW-0418">Kinase</keyword>
<gene>
    <name evidence="8" type="ORF">HPB51_007800</name>
</gene>
<evidence type="ECO:0000259" key="7">
    <source>
        <dbReference type="PROSITE" id="PS51285"/>
    </source>
</evidence>
<feature type="region of interest" description="Disordered" evidence="6">
    <location>
        <begin position="134"/>
        <end position="249"/>
    </location>
</feature>
<dbReference type="Gene3D" id="1.10.510.10">
    <property type="entry name" value="Transferase(Phosphotransferase) domain 1"/>
    <property type="match status" value="1"/>
</dbReference>
<reference evidence="8" key="1">
    <citation type="journal article" date="2020" name="Cell">
        <title>Large-Scale Comparative Analyses of Tick Genomes Elucidate Their Genetic Diversity and Vector Capacities.</title>
        <authorList>
            <consortium name="Tick Genome and Microbiome Consortium (TIGMIC)"/>
            <person name="Jia N."/>
            <person name="Wang J."/>
            <person name="Shi W."/>
            <person name="Du L."/>
            <person name="Sun Y."/>
            <person name="Zhan W."/>
            <person name="Jiang J.F."/>
            <person name="Wang Q."/>
            <person name="Zhang B."/>
            <person name="Ji P."/>
            <person name="Bell-Sakyi L."/>
            <person name="Cui X.M."/>
            <person name="Yuan T.T."/>
            <person name="Jiang B.G."/>
            <person name="Yang W.F."/>
            <person name="Lam T.T."/>
            <person name="Chang Q.C."/>
            <person name="Ding S.J."/>
            <person name="Wang X.J."/>
            <person name="Zhu J.G."/>
            <person name="Ruan X.D."/>
            <person name="Zhao L."/>
            <person name="Wei J.T."/>
            <person name="Ye R.Z."/>
            <person name="Que T.C."/>
            <person name="Du C.H."/>
            <person name="Zhou Y.H."/>
            <person name="Cheng J.X."/>
            <person name="Dai P.F."/>
            <person name="Guo W.B."/>
            <person name="Han X.H."/>
            <person name="Huang E.J."/>
            <person name="Li L.F."/>
            <person name="Wei W."/>
            <person name="Gao Y.C."/>
            <person name="Liu J.Z."/>
            <person name="Shao H.Z."/>
            <person name="Wang X."/>
            <person name="Wang C.C."/>
            <person name="Yang T.C."/>
            <person name="Huo Q.B."/>
            <person name="Li W."/>
            <person name="Chen H.Y."/>
            <person name="Chen S.E."/>
            <person name="Zhou L.G."/>
            <person name="Ni X.B."/>
            <person name="Tian J.H."/>
            <person name="Sheng Y."/>
            <person name="Liu T."/>
            <person name="Pan Y.S."/>
            <person name="Xia L.Y."/>
            <person name="Li J."/>
            <person name="Zhao F."/>
            <person name="Cao W.C."/>
        </authorList>
    </citation>
    <scope>NUCLEOTIDE SEQUENCE</scope>
    <source>
        <strain evidence="8">Rmic-2018</strain>
    </source>
</reference>
<dbReference type="GO" id="GO:0005524">
    <property type="term" value="F:ATP binding"/>
    <property type="evidence" value="ECO:0007669"/>
    <property type="project" value="UniProtKB-KW"/>
</dbReference>
<feature type="domain" description="AGC-kinase C-terminal" evidence="7">
    <location>
        <begin position="37"/>
        <end position="127"/>
    </location>
</feature>
<dbReference type="Proteomes" id="UP000821866">
    <property type="component" value="Chromosome 1"/>
</dbReference>
<dbReference type="GO" id="GO:0004674">
    <property type="term" value="F:protein serine/threonine kinase activity"/>
    <property type="evidence" value="ECO:0007669"/>
    <property type="project" value="UniProtKB-KW"/>
</dbReference>
<dbReference type="InterPro" id="IPR017892">
    <property type="entry name" value="Pkinase_C"/>
</dbReference>
<keyword evidence="9" id="KW-1185">Reference proteome</keyword>
<evidence type="ECO:0000256" key="6">
    <source>
        <dbReference type="SAM" id="MobiDB-lite"/>
    </source>
</evidence>
<dbReference type="PROSITE" id="PS51285">
    <property type="entry name" value="AGC_KINASE_CTER"/>
    <property type="match status" value="1"/>
</dbReference>
<evidence type="ECO:0000256" key="2">
    <source>
        <dbReference type="ARBA" id="ARBA00022679"/>
    </source>
</evidence>
<dbReference type="InterPro" id="IPR000961">
    <property type="entry name" value="AGC-kinase_C"/>
</dbReference>
<keyword evidence="5" id="KW-0067">ATP-binding</keyword>
<sequence length="249" mass="27167">MQVGVPFLVQLLRRNVLQRLGSGPGDAADIRVHPFFRHVIWEDVLARRVEPPIKPQLLNDEDVSQFDTKFTKQTPIDSPDDGMLSDSVNQVFMTESACVFLSPEPRFDCLKLQGFTYVAPSVLEELHRPMVIKARSPRKITNSPRTPFSPVSKRPQPHFGFSPSPLVTSSGGGSGRMNGGVVPSSPDEQMDTTSGPPLAPTVVSAPPPRSPAIPTRSKVPPPPRPKARGDNAVPSLPRRLLGYLGGPFR</sequence>
<reference evidence="8" key="2">
    <citation type="submission" date="2021-09" db="EMBL/GenBank/DDBJ databases">
        <authorList>
            <person name="Jia N."/>
            <person name="Wang J."/>
            <person name="Shi W."/>
            <person name="Du L."/>
            <person name="Sun Y."/>
            <person name="Zhan W."/>
            <person name="Jiang J."/>
            <person name="Wang Q."/>
            <person name="Zhang B."/>
            <person name="Ji P."/>
            <person name="Sakyi L.B."/>
            <person name="Cui X."/>
            <person name="Yuan T."/>
            <person name="Jiang B."/>
            <person name="Yang W."/>
            <person name="Lam T.T.-Y."/>
            <person name="Chang Q."/>
            <person name="Ding S."/>
            <person name="Wang X."/>
            <person name="Zhu J."/>
            <person name="Ruan X."/>
            <person name="Zhao L."/>
            <person name="Wei J."/>
            <person name="Que T."/>
            <person name="Du C."/>
            <person name="Cheng J."/>
            <person name="Dai P."/>
            <person name="Han X."/>
            <person name="Huang E."/>
            <person name="Gao Y."/>
            <person name="Liu J."/>
            <person name="Shao H."/>
            <person name="Ye R."/>
            <person name="Li L."/>
            <person name="Wei W."/>
            <person name="Wang X."/>
            <person name="Wang C."/>
            <person name="Huo Q."/>
            <person name="Li W."/>
            <person name="Guo W."/>
            <person name="Chen H."/>
            <person name="Chen S."/>
            <person name="Zhou L."/>
            <person name="Zhou L."/>
            <person name="Ni X."/>
            <person name="Tian J."/>
            <person name="Zhou Y."/>
            <person name="Sheng Y."/>
            <person name="Liu T."/>
            <person name="Pan Y."/>
            <person name="Xia L."/>
            <person name="Li J."/>
            <person name="Zhao F."/>
            <person name="Cao W."/>
        </authorList>
    </citation>
    <scope>NUCLEOTIDE SEQUENCE</scope>
    <source>
        <strain evidence="8">Rmic-2018</strain>
        <tissue evidence="8">Larvae</tissue>
    </source>
</reference>
<evidence type="ECO:0000313" key="9">
    <source>
        <dbReference type="Proteomes" id="UP000821866"/>
    </source>
</evidence>
<dbReference type="SMART" id="SM00133">
    <property type="entry name" value="S_TK_X"/>
    <property type="match status" value="1"/>
</dbReference>
<proteinExistence type="predicted"/>
<dbReference type="Pfam" id="PF00433">
    <property type="entry name" value="Pkinase_C"/>
    <property type="match status" value="1"/>
</dbReference>
<protein>
    <recommendedName>
        <fullName evidence="7">AGC-kinase C-terminal domain-containing protein</fullName>
    </recommendedName>
</protein>
<organism evidence="8 9">
    <name type="scientific">Rhipicephalus microplus</name>
    <name type="common">Cattle tick</name>
    <name type="synonym">Boophilus microplus</name>
    <dbReference type="NCBI Taxonomy" id="6941"/>
    <lineage>
        <taxon>Eukaryota</taxon>
        <taxon>Metazoa</taxon>
        <taxon>Ecdysozoa</taxon>
        <taxon>Arthropoda</taxon>
        <taxon>Chelicerata</taxon>
        <taxon>Arachnida</taxon>
        <taxon>Acari</taxon>
        <taxon>Parasitiformes</taxon>
        <taxon>Ixodida</taxon>
        <taxon>Ixodoidea</taxon>
        <taxon>Ixodidae</taxon>
        <taxon>Rhipicephalinae</taxon>
        <taxon>Rhipicephalus</taxon>
        <taxon>Boophilus</taxon>
    </lineage>
</organism>
<dbReference type="SUPFAM" id="SSF56112">
    <property type="entry name" value="Protein kinase-like (PK-like)"/>
    <property type="match status" value="1"/>
</dbReference>
<evidence type="ECO:0000256" key="4">
    <source>
        <dbReference type="ARBA" id="ARBA00022777"/>
    </source>
</evidence>
<evidence type="ECO:0000313" key="8">
    <source>
        <dbReference type="EMBL" id="KAH8039600.1"/>
    </source>
</evidence>
<keyword evidence="3" id="KW-0547">Nucleotide-binding</keyword>
<dbReference type="VEuPathDB" id="VectorBase:LOC119169107"/>